<organism evidence="2 3">
    <name type="scientific">Phaeosphaeria nodorum (strain SN15 / ATCC MYA-4574 / FGSC 10173)</name>
    <name type="common">Glume blotch fungus</name>
    <name type="synonym">Parastagonospora nodorum</name>
    <dbReference type="NCBI Taxonomy" id="321614"/>
    <lineage>
        <taxon>Eukaryota</taxon>
        <taxon>Fungi</taxon>
        <taxon>Dikarya</taxon>
        <taxon>Ascomycota</taxon>
        <taxon>Pezizomycotina</taxon>
        <taxon>Dothideomycetes</taxon>
        <taxon>Pleosporomycetidae</taxon>
        <taxon>Pleosporales</taxon>
        <taxon>Pleosporineae</taxon>
        <taxon>Phaeosphaeriaceae</taxon>
        <taxon>Parastagonospora</taxon>
    </lineage>
</organism>
<protein>
    <recommendedName>
        <fullName evidence="1">SRR1-like domain-containing protein</fullName>
    </recommendedName>
</protein>
<gene>
    <name evidence="2" type="ORF">JI435_102530</name>
</gene>
<dbReference type="AlphaFoldDB" id="A0A7U2I6D4"/>
<dbReference type="InterPro" id="IPR012942">
    <property type="entry name" value="SRR1-like"/>
</dbReference>
<dbReference type="RefSeq" id="XP_001800532.1">
    <property type="nucleotide sequence ID" value="XM_001800480.1"/>
</dbReference>
<dbReference type="PANTHER" id="PTHR42080">
    <property type="entry name" value="SRR1 DOMAIN-CONTAINING PROTEIN"/>
    <property type="match status" value="1"/>
</dbReference>
<accession>A0A7U2I6D4</accession>
<feature type="domain" description="SRR1-like" evidence="1">
    <location>
        <begin position="228"/>
        <end position="359"/>
    </location>
</feature>
<name>A0A7U2I6D4_PHANO</name>
<keyword evidence="3" id="KW-1185">Reference proteome</keyword>
<dbReference type="OrthoDB" id="5230585at2759"/>
<dbReference type="PANTHER" id="PTHR42080:SF1">
    <property type="entry name" value="SRR1-LIKE DOMAIN-CONTAINING PROTEIN"/>
    <property type="match status" value="1"/>
</dbReference>
<dbReference type="KEGG" id="pno:SNOG_10253"/>
<dbReference type="Proteomes" id="UP000663193">
    <property type="component" value="Chromosome 15"/>
</dbReference>
<dbReference type="VEuPathDB" id="FungiDB:JI435_102530"/>
<proteinExistence type="predicted"/>
<evidence type="ECO:0000259" key="1">
    <source>
        <dbReference type="Pfam" id="PF07985"/>
    </source>
</evidence>
<reference evidence="3" key="1">
    <citation type="journal article" date="2021" name="BMC Genomics">
        <title>Chromosome-level genome assembly and manually-curated proteome of model necrotroph Parastagonospora nodorum Sn15 reveals a genome-wide trove of candidate effector homologs, and redundancy of virulence-related functions within an accessory chromosome.</title>
        <authorList>
            <person name="Bertazzoni S."/>
            <person name="Jones D.A.B."/>
            <person name="Phan H.T."/>
            <person name="Tan K.-C."/>
            <person name="Hane J.K."/>
        </authorList>
    </citation>
    <scope>NUCLEOTIDE SEQUENCE [LARGE SCALE GENOMIC DNA]</scope>
    <source>
        <strain evidence="3">SN15 / ATCC MYA-4574 / FGSC 10173)</strain>
    </source>
</reference>
<sequence length="432" mass="48859">MNSYMYSHNLYALLADLNIDDEEDHKTVTSTSDRVSVNDTHAIHEDEEAEYDEEDDIIHALFDLEALGGHAGQPTFTRGLLQKVASDIRSISTIQKGLNRERENSLYWKGSNGPSARIWKEVDGANDVTVNYMTRVEMSSQFQTLFGNDWKRSKPLRALNTNLSQHQLNELAAPYYLESFRRAADNTHLDAEKMNWWRDRLCHTQNLWENSSSCIQPCRIVRQGAARLRAPITKIVCIGLGELDSSPAFYQSAIQHMTAFSFAEALDAFNRTAHPECPPVKIIAQDPCYKACDRILLQELTKTSIDFSLSDPETLLSIDANTLVITAFLPHTVPLMQILADLFAGEPEKGPAMILGDRIVNPGGRTKWCFRNRDQPGVAKFLMGGYTLWPTEFVGVDEELRKDLCGGKKSWEYWLGKMMFCLRRDGGEVKKA</sequence>
<dbReference type="OMA" id="YFAPVEL"/>
<evidence type="ECO:0000313" key="3">
    <source>
        <dbReference type="Proteomes" id="UP000663193"/>
    </source>
</evidence>
<dbReference type="Pfam" id="PF07985">
    <property type="entry name" value="SRR1"/>
    <property type="match status" value="1"/>
</dbReference>
<evidence type="ECO:0000313" key="2">
    <source>
        <dbReference type="EMBL" id="QRD03470.1"/>
    </source>
</evidence>
<dbReference type="EMBL" id="CP069037">
    <property type="protein sequence ID" value="QRD03470.1"/>
    <property type="molecule type" value="Genomic_DNA"/>
</dbReference>